<name>A0A840ENT4_9FLAO</name>
<dbReference type="SUPFAM" id="SSF54184">
    <property type="entry name" value="Penicillin-binding protein 2x (pbp-2x), c-terminal domain"/>
    <property type="match status" value="1"/>
</dbReference>
<sequence>MKLLKFLTSKTFFIQLILAIVVVVVGIFFMMNWLENTTNHNEHIEVPDLTKMTLDKVDAELETLHLQREILDSANYNPNYPKYSVIEQVPAAGKLVKENRKIYLTLNPSGYAKIEIPSYLLGKTRRQVAPTLRSLGFEIGEISYRPDIARDAVLEMRANGETINAGDKLMKTTKIDLILGDGKSNY</sequence>
<dbReference type="SMART" id="SM00740">
    <property type="entry name" value="PASTA"/>
    <property type="match status" value="2"/>
</dbReference>
<feature type="transmembrane region" description="Helical" evidence="1">
    <location>
        <begin position="12"/>
        <end position="34"/>
    </location>
</feature>
<dbReference type="Proteomes" id="UP000553034">
    <property type="component" value="Unassembled WGS sequence"/>
</dbReference>
<keyword evidence="1" id="KW-1133">Transmembrane helix</keyword>
<evidence type="ECO:0000259" key="2">
    <source>
        <dbReference type="PROSITE" id="PS51178"/>
    </source>
</evidence>
<accession>A0A840ENT4</accession>
<reference evidence="3 4" key="1">
    <citation type="submission" date="2020-08" db="EMBL/GenBank/DDBJ databases">
        <title>Genomic Encyclopedia of Type Strains, Phase IV (KMG-IV): sequencing the most valuable type-strain genomes for metagenomic binning, comparative biology and taxonomic classification.</title>
        <authorList>
            <person name="Goeker M."/>
        </authorList>
    </citation>
    <scope>NUCLEOTIDE SEQUENCE [LARGE SCALE GENOMIC DNA]</scope>
    <source>
        <strain evidence="3 4">DSM 29568</strain>
    </source>
</reference>
<dbReference type="RefSeq" id="WP_183478372.1">
    <property type="nucleotide sequence ID" value="NZ_JACIFO010000015.1"/>
</dbReference>
<keyword evidence="1" id="KW-0472">Membrane</keyword>
<evidence type="ECO:0000313" key="3">
    <source>
        <dbReference type="EMBL" id="MBB4120039.1"/>
    </source>
</evidence>
<dbReference type="Pfam" id="PF03793">
    <property type="entry name" value="PASTA"/>
    <property type="match status" value="1"/>
</dbReference>
<keyword evidence="1" id="KW-0812">Transmembrane</keyword>
<protein>
    <submittedName>
        <fullName evidence="3">Beta-lactam-binding protein with PASTA domain</fullName>
    </submittedName>
</protein>
<evidence type="ECO:0000256" key="1">
    <source>
        <dbReference type="SAM" id="Phobius"/>
    </source>
</evidence>
<dbReference type="EMBL" id="JACIFO010000015">
    <property type="protein sequence ID" value="MBB4120039.1"/>
    <property type="molecule type" value="Genomic_DNA"/>
</dbReference>
<proteinExistence type="predicted"/>
<organism evidence="3 4">
    <name type="scientific">Mesonia hippocampi</name>
    <dbReference type="NCBI Taxonomy" id="1628250"/>
    <lineage>
        <taxon>Bacteria</taxon>
        <taxon>Pseudomonadati</taxon>
        <taxon>Bacteroidota</taxon>
        <taxon>Flavobacteriia</taxon>
        <taxon>Flavobacteriales</taxon>
        <taxon>Flavobacteriaceae</taxon>
        <taxon>Mesonia</taxon>
    </lineage>
</organism>
<dbReference type="InterPro" id="IPR005543">
    <property type="entry name" value="PASTA_dom"/>
</dbReference>
<feature type="domain" description="PASTA" evidence="2">
    <location>
        <begin position="40"/>
        <end position="108"/>
    </location>
</feature>
<dbReference type="PROSITE" id="PS51178">
    <property type="entry name" value="PASTA"/>
    <property type="match status" value="1"/>
</dbReference>
<evidence type="ECO:0000313" key="4">
    <source>
        <dbReference type="Proteomes" id="UP000553034"/>
    </source>
</evidence>
<dbReference type="AlphaFoldDB" id="A0A840ENT4"/>
<keyword evidence="4" id="KW-1185">Reference proteome</keyword>
<gene>
    <name evidence="3" type="ORF">GGR32_002351</name>
</gene>
<dbReference type="CDD" id="cd06577">
    <property type="entry name" value="PASTA_pknB"/>
    <property type="match status" value="1"/>
</dbReference>
<dbReference type="Gene3D" id="3.30.10.20">
    <property type="match status" value="2"/>
</dbReference>
<comment type="caution">
    <text evidence="3">The sequence shown here is derived from an EMBL/GenBank/DDBJ whole genome shotgun (WGS) entry which is preliminary data.</text>
</comment>